<sequence length="414" mass="47665">MWALPNKTPESMPQIHWMFTKQHRYEQNKYTHKGKPEDSIFVIKHNFSLFRVSLSLVFFLLTFFFLIFCNHLSEKDMDRVSSSDLLIDDLLEDYWFFENLFTRRSRGLRYCHSDPYPSSSAETMGDSDSEKVLEASIIRVPSLDSREGGSQMKLKSSENIRVQEPRQIGSSLENKEPVVLPKSGSRSAPGKIQEASTKRGLIRAPSLPPQIEKREVDREAKKMINKLTRQFSEKIRVLEPTTSGERFLQKKETMVRDKGISERNKTRSSSSSVKICLQRTQTMPNNMRREEDNEEDDDSRMGFLIREALASSHNVPKASSNQSQRPPRSLRSAEDTVMVKQGSSIPKTLRKTLSSVETTKEIQRLKDYEDQLVEPRVASGLATPPRVPKDSRKEMKDQIKFWARAVATNVRQEC</sequence>
<feature type="compositionally biased region" description="Polar residues" evidence="1">
    <location>
        <begin position="311"/>
        <end position="326"/>
    </location>
</feature>
<feature type="compositionally biased region" description="Basic and acidic residues" evidence="1">
    <location>
        <begin position="254"/>
        <end position="265"/>
    </location>
</feature>
<evidence type="ECO:0000313" key="3">
    <source>
        <dbReference type="Proteomes" id="UP000694864"/>
    </source>
</evidence>
<feature type="region of interest" description="Disordered" evidence="1">
    <location>
        <begin position="254"/>
        <end position="298"/>
    </location>
</feature>
<gene>
    <name evidence="4" type="primary">LOC104758662</name>
</gene>
<keyword evidence="2" id="KW-0812">Transmembrane</keyword>
<dbReference type="RefSeq" id="XP_010479869.2">
    <property type="nucleotide sequence ID" value="XM_010481567.2"/>
</dbReference>
<evidence type="ECO:0000313" key="4">
    <source>
        <dbReference type="RefSeq" id="XP_010479869.2"/>
    </source>
</evidence>
<feature type="region of interest" description="Disordered" evidence="1">
    <location>
        <begin position="311"/>
        <end position="344"/>
    </location>
</feature>
<name>A0ABM0X314_CAMSA</name>
<feature type="transmembrane region" description="Helical" evidence="2">
    <location>
        <begin position="49"/>
        <end position="69"/>
    </location>
</feature>
<reference evidence="3" key="1">
    <citation type="journal article" date="2014" name="Nat. Commun.">
        <title>The emerging biofuel crop Camelina sativa retains a highly undifferentiated hexaploid genome structure.</title>
        <authorList>
            <person name="Kagale S."/>
            <person name="Koh C."/>
            <person name="Nixon J."/>
            <person name="Bollina V."/>
            <person name="Clarke W.E."/>
            <person name="Tuteja R."/>
            <person name="Spillane C."/>
            <person name="Robinson S.J."/>
            <person name="Links M.G."/>
            <person name="Clarke C."/>
            <person name="Higgins E.E."/>
            <person name="Huebert T."/>
            <person name="Sharpe A.G."/>
            <person name="Parkin I.A."/>
        </authorList>
    </citation>
    <scope>NUCLEOTIDE SEQUENCE [LARGE SCALE GENOMIC DNA]</scope>
    <source>
        <strain evidence="3">cv. DH55</strain>
    </source>
</reference>
<dbReference type="PANTHER" id="PTHR33785">
    <property type="entry name" value="OS06G0550800 PROTEIN"/>
    <property type="match status" value="1"/>
</dbReference>
<keyword evidence="2" id="KW-0472">Membrane</keyword>
<proteinExistence type="predicted"/>
<evidence type="ECO:0000256" key="1">
    <source>
        <dbReference type="SAM" id="MobiDB-lite"/>
    </source>
</evidence>
<keyword evidence="2" id="KW-1133">Transmembrane helix</keyword>
<dbReference type="Proteomes" id="UP000694864">
    <property type="component" value="Chromosome 17"/>
</dbReference>
<organism evidence="3 4">
    <name type="scientific">Camelina sativa</name>
    <name type="common">False flax</name>
    <name type="synonym">Myagrum sativum</name>
    <dbReference type="NCBI Taxonomy" id="90675"/>
    <lineage>
        <taxon>Eukaryota</taxon>
        <taxon>Viridiplantae</taxon>
        <taxon>Streptophyta</taxon>
        <taxon>Embryophyta</taxon>
        <taxon>Tracheophyta</taxon>
        <taxon>Spermatophyta</taxon>
        <taxon>Magnoliopsida</taxon>
        <taxon>eudicotyledons</taxon>
        <taxon>Gunneridae</taxon>
        <taxon>Pentapetalae</taxon>
        <taxon>rosids</taxon>
        <taxon>malvids</taxon>
        <taxon>Brassicales</taxon>
        <taxon>Brassicaceae</taxon>
        <taxon>Camelineae</taxon>
        <taxon>Camelina</taxon>
    </lineage>
</organism>
<accession>A0ABM0X314</accession>
<reference evidence="4" key="2">
    <citation type="submission" date="2025-08" db="UniProtKB">
        <authorList>
            <consortium name="RefSeq"/>
        </authorList>
    </citation>
    <scope>IDENTIFICATION</scope>
    <source>
        <tissue evidence="4">Leaf</tissue>
    </source>
</reference>
<protein>
    <submittedName>
        <fullName evidence="4">Uncharacterized protein LOC104758662</fullName>
    </submittedName>
</protein>
<dbReference type="PANTHER" id="PTHR33785:SF6">
    <property type="entry name" value="DUF3741 DOMAIN-CONTAINING PROTEIN"/>
    <property type="match status" value="1"/>
</dbReference>
<feature type="region of interest" description="Disordered" evidence="1">
    <location>
        <begin position="166"/>
        <end position="197"/>
    </location>
</feature>
<keyword evidence="3" id="KW-1185">Reference proteome</keyword>
<dbReference type="GeneID" id="104758662"/>
<evidence type="ECO:0000256" key="2">
    <source>
        <dbReference type="SAM" id="Phobius"/>
    </source>
</evidence>